<evidence type="ECO:0000256" key="2">
    <source>
        <dbReference type="SAM" id="Phobius"/>
    </source>
</evidence>
<name>A0A852YQU3_9MICO</name>
<proteinExistence type="predicted"/>
<keyword evidence="2" id="KW-1133">Transmembrane helix</keyword>
<feature type="transmembrane region" description="Helical" evidence="2">
    <location>
        <begin position="93"/>
        <end position="114"/>
    </location>
</feature>
<dbReference type="Proteomes" id="UP000553888">
    <property type="component" value="Unassembled WGS sequence"/>
</dbReference>
<evidence type="ECO:0000256" key="1">
    <source>
        <dbReference type="SAM" id="MobiDB-lite"/>
    </source>
</evidence>
<feature type="region of interest" description="Disordered" evidence="1">
    <location>
        <begin position="60"/>
        <end position="88"/>
    </location>
</feature>
<feature type="region of interest" description="Disordered" evidence="1">
    <location>
        <begin position="1"/>
        <end position="33"/>
    </location>
</feature>
<evidence type="ECO:0000313" key="4">
    <source>
        <dbReference type="Proteomes" id="UP000553888"/>
    </source>
</evidence>
<dbReference type="EMBL" id="JACBZY010000001">
    <property type="protein sequence ID" value="NYG99605.1"/>
    <property type="molecule type" value="Genomic_DNA"/>
</dbReference>
<accession>A0A852YQU3</accession>
<comment type="caution">
    <text evidence="3">The sequence shown here is derived from an EMBL/GenBank/DDBJ whole genome shotgun (WGS) entry which is preliminary data.</text>
</comment>
<organism evidence="3 4">
    <name type="scientific">Schumannella luteola</name>
    <dbReference type="NCBI Taxonomy" id="472059"/>
    <lineage>
        <taxon>Bacteria</taxon>
        <taxon>Bacillati</taxon>
        <taxon>Actinomycetota</taxon>
        <taxon>Actinomycetes</taxon>
        <taxon>Micrococcales</taxon>
        <taxon>Microbacteriaceae</taxon>
        <taxon>Schumannella</taxon>
    </lineage>
</organism>
<gene>
    <name evidence="3" type="ORF">BJ979_002231</name>
</gene>
<feature type="transmembrane region" description="Helical" evidence="2">
    <location>
        <begin position="126"/>
        <end position="152"/>
    </location>
</feature>
<keyword evidence="2" id="KW-0472">Membrane</keyword>
<keyword evidence="2" id="KW-0812">Transmembrane</keyword>
<reference evidence="3 4" key="1">
    <citation type="submission" date="2020-07" db="EMBL/GenBank/DDBJ databases">
        <title>Sequencing the genomes of 1000 actinobacteria strains.</title>
        <authorList>
            <person name="Klenk H.-P."/>
        </authorList>
    </citation>
    <scope>NUCLEOTIDE SEQUENCE [LARGE SCALE GENOMIC DNA]</scope>
    <source>
        <strain evidence="3 4">DSM 23141</strain>
    </source>
</reference>
<keyword evidence="4" id="KW-1185">Reference proteome</keyword>
<sequence>MSDETASDRARAARGDARPDDPRWSALAIPASEGGPPVISADALASASAPFPVRPAAVIRDAASDTARQGPEPTRSGPVSPAPGPAPAAPAPWALGCTALIVIVVLIGLVAALTSTAWTQMSPSGIGLAAIGIGAAGAFAAGGAVAVVRGVLARRRR</sequence>
<evidence type="ECO:0000313" key="3">
    <source>
        <dbReference type="EMBL" id="NYG99605.1"/>
    </source>
</evidence>
<dbReference type="RefSeq" id="WP_179567893.1">
    <property type="nucleotide sequence ID" value="NZ_JACBZY010000001.1"/>
</dbReference>
<feature type="compositionally biased region" description="Basic and acidic residues" evidence="1">
    <location>
        <begin position="1"/>
        <end position="23"/>
    </location>
</feature>
<protein>
    <submittedName>
        <fullName evidence="3">Uncharacterized protein</fullName>
    </submittedName>
</protein>
<dbReference type="AlphaFoldDB" id="A0A852YQU3"/>